<protein>
    <recommendedName>
        <fullName evidence="3">HAUS augmin-like complex subunit 6 N-terminal domain-containing protein</fullName>
    </recommendedName>
</protein>
<feature type="region of interest" description="Disordered" evidence="1">
    <location>
        <begin position="616"/>
        <end position="662"/>
    </location>
</feature>
<feature type="compositionally biased region" description="Acidic residues" evidence="1">
    <location>
        <begin position="622"/>
        <end position="632"/>
    </location>
</feature>
<evidence type="ECO:0000313" key="2">
    <source>
        <dbReference type="EMBL" id="KAG5162270.1"/>
    </source>
</evidence>
<gene>
    <name evidence="2" type="ORF">JR316_012933</name>
</gene>
<dbReference type="AlphaFoldDB" id="A0A8H7XMF1"/>
<comment type="caution">
    <text evidence="2">The sequence shown here is derived from an EMBL/GenBank/DDBJ whole genome shotgun (WGS) entry which is preliminary data.</text>
</comment>
<evidence type="ECO:0000256" key="1">
    <source>
        <dbReference type="SAM" id="MobiDB-lite"/>
    </source>
</evidence>
<dbReference type="EMBL" id="JAFIQS010000020">
    <property type="protein sequence ID" value="KAG5162270.1"/>
    <property type="molecule type" value="Genomic_DNA"/>
</dbReference>
<name>A0A8H7XMF1_PSICU</name>
<accession>A0A8H7XMF1</accession>
<reference evidence="2" key="1">
    <citation type="submission" date="2021-02" db="EMBL/GenBank/DDBJ databases">
        <title>Psilocybe cubensis genome.</title>
        <authorList>
            <person name="Mckernan K.J."/>
            <person name="Crawford S."/>
            <person name="Trippe A."/>
            <person name="Kane L.T."/>
            <person name="Mclaughlin S."/>
        </authorList>
    </citation>
    <scope>NUCLEOTIDE SEQUENCE [LARGE SCALE GENOMIC DNA]</scope>
    <source>
        <strain evidence="2">MGC-MH-2018</strain>
    </source>
</reference>
<dbReference type="OrthoDB" id="5575722at2759"/>
<proteinExistence type="predicted"/>
<feature type="compositionally biased region" description="Basic and acidic residues" evidence="1">
    <location>
        <begin position="646"/>
        <end position="660"/>
    </location>
</feature>
<sequence length="711" mass="78795">MSLVSGTALSVTPHPDVVALPIPLILLVHLHILEYPLANNPEYDHQIFNPRTRGLRERTKVMEDILSTYPCTQPSESLAFRTSLSKYLEILRHQSIFTPSARSGMKAGPSANSVAIAEPSNAFWWKEVVVRKSLLEECFGEKFERLILSLSTHALMKVSGSIVSDQISVSLQTLPFTYTASLAAYQASIHTWKKQASLLTKSANDLQVLRNSLCGNMDSKYSAIPTDKLKALADSKLEELLQRYWVGEEGKHLLSFLVLLAGIKSARAPSIVNMNLSDQPSAKPTGPPPPLPVAAAHHPSHLKRLRRPVFQVKVKSNVGPVGNISSKAHAEIMLSEYRETERLMRLNLLDALTQTRKIGSELRGKFESILAPSIAPSNLFWTPPEFSMTLTFVDPVPGKELLSSLGLTSEYEALDVEEDTLEKKIEHIRTVVLPPYPAIPDQCTPLKPALDDRKEGERLKVQTSLNQHARSTMDSACPLSSSSLSELSEVHLPDPPQILPGKSSRSNRLQSIHFSLARKRTQRTSSSNDPLDDEVDRLVDETNDFPTDDENTDEEGYGFSPLKTPKSKSKPVVNRIWTAGTPTRGKRHGLGQGTPIPRIPSAITRSLEMAFGGIHDESVPANDDENSWDVDNTEATPRPIRPNLPPRKDNSNIDLNGHKDEDEDVFYDDPSSMTLKEILLTAGASHFDLLDATTNDELNEAMEEDTSFVWE</sequence>
<feature type="region of interest" description="Disordered" evidence="1">
    <location>
        <begin position="515"/>
        <end position="571"/>
    </location>
</feature>
<organism evidence="2">
    <name type="scientific">Psilocybe cubensis</name>
    <name type="common">Psychedelic mushroom</name>
    <name type="synonym">Stropharia cubensis</name>
    <dbReference type="NCBI Taxonomy" id="181762"/>
    <lineage>
        <taxon>Eukaryota</taxon>
        <taxon>Fungi</taxon>
        <taxon>Dikarya</taxon>
        <taxon>Basidiomycota</taxon>
        <taxon>Agaricomycotina</taxon>
        <taxon>Agaricomycetes</taxon>
        <taxon>Agaricomycetidae</taxon>
        <taxon>Agaricales</taxon>
        <taxon>Agaricineae</taxon>
        <taxon>Strophariaceae</taxon>
        <taxon>Psilocybe</taxon>
    </lineage>
</organism>
<feature type="compositionally biased region" description="Acidic residues" evidence="1">
    <location>
        <begin position="530"/>
        <end position="556"/>
    </location>
</feature>
<evidence type="ECO:0008006" key="3">
    <source>
        <dbReference type="Google" id="ProtNLM"/>
    </source>
</evidence>